<feature type="region of interest" description="Disordered" evidence="1">
    <location>
        <begin position="49"/>
        <end position="70"/>
    </location>
</feature>
<feature type="compositionally biased region" description="Basic and acidic residues" evidence="1">
    <location>
        <begin position="52"/>
        <end position="62"/>
    </location>
</feature>
<organism evidence="2 3">
    <name type="scientific">Rubripirellula tenax</name>
    <dbReference type="NCBI Taxonomy" id="2528015"/>
    <lineage>
        <taxon>Bacteria</taxon>
        <taxon>Pseudomonadati</taxon>
        <taxon>Planctomycetota</taxon>
        <taxon>Planctomycetia</taxon>
        <taxon>Pirellulales</taxon>
        <taxon>Pirellulaceae</taxon>
        <taxon>Rubripirellula</taxon>
    </lineage>
</organism>
<proteinExistence type="predicted"/>
<feature type="compositionally biased region" description="Basic and acidic residues" evidence="1">
    <location>
        <begin position="1"/>
        <end position="10"/>
    </location>
</feature>
<evidence type="ECO:0000256" key="1">
    <source>
        <dbReference type="SAM" id="MobiDB-lite"/>
    </source>
</evidence>
<accession>A0A5C6EQW5</accession>
<name>A0A5C6EQW5_9BACT</name>
<keyword evidence="3" id="KW-1185">Reference proteome</keyword>
<evidence type="ECO:0000313" key="3">
    <source>
        <dbReference type="Proteomes" id="UP000318288"/>
    </source>
</evidence>
<gene>
    <name evidence="2" type="ORF">Poly51_40670</name>
</gene>
<reference evidence="2 3" key="1">
    <citation type="submission" date="2019-02" db="EMBL/GenBank/DDBJ databases">
        <title>Deep-cultivation of Planctomycetes and their phenomic and genomic characterization uncovers novel biology.</title>
        <authorList>
            <person name="Wiegand S."/>
            <person name="Jogler M."/>
            <person name="Boedeker C."/>
            <person name="Pinto D."/>
            <person name="Vollmers J."/>
            <person name="Rivas-Marin E."/>
            <person name="Kohn T."/>
            <person name="Peeters S.H."/>
            <person name="Heuer A."/>
            <person name="Rast P."/>
            <person name="Oberbeckmann S."/>
            <person name="Bunk B."/>
            <person name="Jeske O."/>
            <person name="Meyerdierks A."/>
            <person name="Storesund J.E."/>
            <person name="Kallscheuer N."/>
            <person name="Luecker S."/>
            <person name="Lage O.M."/>
            <person name="Pohl T."/>
            <person name="Merkel B.J."/>
            <person name="Hornburger P."/>
            <person name="Mueller R.-W."/>
            <person name="Bruemmer F."/>
            <person name="Labrenz M."/>
            <person name="Spormann A.M."/>
            <person name="Op Den Camp H."/>
            <person name="Overmann J."/>
            <person name="Amann R."/>
            <person name="Jetten M.S.M."/>
            <person name="Mascher T."/>
            <person name="Medema M.H."/>
            <person name="Devos D.P."/>
            <person name="Kaster A.-K."/>
            <person name="Ovreas L."/>
            <person name="Rohde M."/>
            <person name="Galperin M.Y."/>
            <person name="Jogler C."/>
        </authorList>
    </citation>
    <scope>NUCLEOTIDE SEQUENCE [LARGE SCALE GENOMIC DNA]</scope>
    <source>
        <strain evidence="2 3">Poly51</strain>
    </source>
</reference>
<evidence type="ECO:0000313" key="2">
    <source>
        <dbReference type="EMBL" id="TWU50774.1"/>
    </source>
</evidence>
<dbReference type="EMBL" id="SJPW01000005">
    <property type="protein sequence ID" value="TWU50774.1"/>
    <property type="molecule type" value="Genomic_DNA"/>
</dbReference>
<dbReference type="Proteomes" id="UP000318288">
    <property type="component" value="Unassembled WGS sequence"/>
</dbReference>
<sequence>MHGDARRIAPIERTQGTSVKFRDGPAAVTDVDELFDLNSWPTTPSFCLPLGDSKEPPPEKAEMGGNVRSQKTYRVIGHEVTFLGEVRVES</sequence>
<dbReference type="AlphaFoldDB" id="A0A5C6EQW5"/>
<feature type="region of interest" description="Disordered" evidence="1">
    <location>
        <begin position="1"/>
        <end position="20"/>
    </location>
</feature>
<comment type="caution">
    <text evidence="2">The sequence shown here is derived from an EMBL/GenBank/DDBJ whole genome shotgun (WGS) entry which is preliminary data.</text>
</comment>
<protein>
    <submittedName>
        <fullName evidence="2">Uncharacterized protein</fullName>
    </submittedName>
</protein>